<dbReference type="GO" id="GO:0005634">
    <property type="term" value="C:nucleus"/>
    <property type="evidence" value="ECO:0007669"/>
    <property type="project" value="TreeGrafter"/>
</dbReference>
<dbReference type="EMBL" id="WNWW01000290">
    <property type="protein sequence ID" value="KAF3426774.1"/>
    <property type="molecule type" value="Genomic_DNA"/>
</dbReference>
<proteinExistence type="predicted"/>
<keyword evidence="3" id="KW-1185">Reference proteome</keyword>
<feature type="domain" description="Agenet-like" evidence="1">
    <location>
        <begin position="4"/>
        <end position="50"/>
    </location>
</feature>
<dbReference type="Proteomes" id="UP000655588">
    <property type="component" value="Unassembled WGS sequence"/>
</dbReference>
<dbReference type="GO" id="GO:0048513">
    <property type="term" value="P:animal organ development"/>
    <property type="evidence" value="ECO:0007669"/>
    <property type="project" value="TreeGrafter"/>
</dbReference>
<dbReference type="GO" id="GO:0048170">
    <property type="term" value="P:positive regulation of long-term neuronal synaptic plasticity"/>
    <property type="evidence" value="ECO:0007669"/>
    <property type="project" value="TreeGrafter"/>
</dbReference>
<dbReference type="PANTHER" id="PTHR10603:SF7">
    <property type="entry name" value="FRAGILE X MESSENGER RIBONUCLEOPROTEIN 1 HOMOLOG"/>
    <property type="match status" value="1"/>
</dbReference>
<evidence type="ECO:0000313" key="2">
    <source>
        <dbReference type="EMBL" id="KAF3426774.1"/>
    </source>
</evidence>
<dbReference type="Pfam" id="PF18336">
    <property type="entry name" value="Tudor_FRX1"/>
    <property type="match status" value="1"/>
</dbReference>
<dbReference type="GO" id="GO:0010494">
    <property type="term" value="C:cytoplasmic stress granule"/>
    <property type="evidence" value="ECO:0007669"/>
    <property type="project" value="TreeGrafter"/>
</dbReference>
<name>A0A833RN09_9HYME</name>
<dbReference type="InterPro" id="IPR008395">
    <property type="entry name" value="Agenet-like_dom"/>
</dbReference>
<dbReference type="GO" id="GO:0003730">
    <property type="term" value="F:mRNA 3'-UTR binding"/>
    <property type="evidence" value="ECO:0007669"/>
    <property type="project" value="TreeGrafter"/>
</dbReference>
<evidence type="ECO:0000259" key="1">
    <source>
        <dbReference type="PROSITE" id="PS51641"/>
    </source>
</evidence>
<dbReference type="GO" id="GO:0045727">
    <property type="term" value="P:positive regulation of translation"/>
    <property type="evidence" value="ECO:0007669"/>
    <property type="project" value="TreeGrafter"/>
</dbReference>
<dbReference type="GO" id="GO:0043488">
    <property type="term" value="P:regulation of mRNA stability"/>
    <property type="evidence" value="ECO:0007669"/>
    <property type="project" value="TreeGrafter"/>
</dbReference>
<dbReference type="Pfam" id="PF05641">
    <property type="entry name" value="Agenet"/>
    <property type="match status" value="1"/>
</dbReference>
<dbReference type="InterPro" id="IPR040472">
    <property type="entry name" value="FMRP_KH0"/>
</dbReference>
<dbReference type="GO" id="GO:0098793">
    <property type="term" value="C:presynapse"/>
    <property type="evidence" value="ECO:0007669"/>
    <property type="project" value="GOC"/>
</dbReference>
<accession>A0A833RN09</accession>
<dbReference type="GO" id="GO:0045182">
    <property type="term" value="F:translation regulator activity"/>
    <property type="evidence" value="ECO:0007669"/>
    <property type="project" value="TreeGrafter"/>
</dbReference>
<gene>
    <name evidence="2" type="ORF">E2986_10577</name>
</gene>
<dbReference type="GO" id="GO:0043005">
    <property type="term" value="C:neuron projection"/>
    <property type="evidence" value="ECO:0007669"/>
    <property type="project" value="TreeGrafter"/>
</dbReference>
<evidence type="ECO:0000313" key="3">
    <source>
        <dbReference type="Proteomes" id="UP000655588"/>
    </source>
</evidence>
<dbReference type="GO" id="GO:0051028">
    <property type="term" value="P:mRNA transport"/>
    <property type="evidence" value="ECO:0007669"/>
    <property type="project" value="TreeGrafter"/>
</dbReference>
<dbReference type="PROSITE" id="PS51641">
    <property type="entry name" value="AGENET_LIKE"/>
    <property type="match status" value="2"/>
</dbReference>
<dbReference type="PANTHER" id="PTHR10603">
    <property type="entry name" value="FRAGILE X MENTAL RETARDATION SYNDROME-RELATED PROTEIN"/>
    <property type="match status" value="1"/>
</dbReference>
<comment type="caution">
    <text evidence="2">The sequence shown here is derived from an EMBL/GenBank/DDBJ whole genome shotgun (WGS) entry which is preliminary data.</text>
</comment>
<dbReference type="FunFam" id="2.30.30.140:FF:000002">
    <property type="entry name" value="Fragile X mental retardation 1, isoform CRA_e"/>
    <property type="match status" value="1"/>
</dbReference>
<dbReference type="GO" id="GO:0099577">
    <property type="term" value="P:regulation of translation at presynapse, modulating synaptic transmission"/>
    <property type="evidence" value="ECO:0007669"/>
    <property type="project" value="TreeGrafter"/>
</dbReference>
<reference evidence="2" key="1">
    <citation type="submission" date="2019-11" db="EMBL/GenBank/DDBJ databases">
        <title>The nuclear and mitochondrial genomes of Frieseomelitta varia - a highly eusocial stingless bee (Meliponini) with a permanently sterile worker caste.</title>
        <authorList>
            <person name="Freitas F.C.P."/>
            <person name="Lourenco A.P."/>
            <person name="Nunes F.M.F."/>
            <person name="Paschoal A.R."/>
            <person name="Abreu F.C.P."/>
            <person name="Barbin F.O."/>
            <person name="Bataglia L."/>
            <person name="Cardoso-Junior C.A.M."/>
            <person name="Cervoni M.S."/>
            <person name="Silva S.R."/>
            <person name="Dalarmi F."/>
            <person name="Del Lama M.A."/>
            <person name="Depintor T.S."/>
            <person name="Ferreira K.M."/>
            <person name="Goria P.S."/>
            <person name="Jaskot M.C."/>
            <person name="Lago D.C."/>
            <person name="Luna-Lucena D."/>
            <person name="Moda L.M."/>
            <person name="Nascimento L."/>
            <person name="Pedrino M."/>
            <person name="Rabico F.O."/>
            <person name="Sanches F.C."/>
            <person name="Santos D.E."/>
            <person name="Santos C.G."/>
            <person name="Vieira J."/>
            <person name="Lopes T.F."/>
            <person name="Barchuk A.R."/>
            <person name="Hartfelder K."/>
            <person name="Simoes Z.L.P."/>
            <person name="Bitondi M.M.G."/>
            <person name="Pinheiro D.G."/>
        </authorList>
    </citation>
    <scope>NUCLEOTIDE SEQUENCE</scope>
    <source>
        <strain evidence="2">USP_RPSP 00005682</strain>
        <tissue evidence="2">Whole individual</tissue>
    </source>
</reference>
<dbReference type="CDD" id="cd20402">
    <property type="entry name" value="Tudor_Agenet_FMRP-like_rpt1"/>
    <property type="match status" value="1"/>
</dbReference>
<dbReference type="Pfam" id="PF17904">
    <property type="entry name" value="KH_9"/>
    <property type="match status" value="1"/>
</dbReference>
<dbReference type="InterPro" id="IPR040148">
    <property type="entry name" value="FMR1"/>
</dbReference>
<feature type="domain" description="Agenet-like" evidence="1">
    <location>
        <begin position="63"/>
        <end position="115"/>
    </location>
</feature>
<organism evidence="2 3">
    <name type="scientific">Frieseomelitta varia</name>
    <dbReference type="NCBI Taxonomy" id="561572"/>
    <lineage>
        <taxon>Eukaryota</taxon>
        <taxon>Metazoa</taxon>
        <taxon>Ecdysozoa</taxon>
        <taxon>Arthropoda</taxon>
        <taxon>Hexapoda</taxon>
        <taxon>Insecta</taxon>
        <taxon>Pterygota</taxon>
        <taxon>Neoptera</taxon>
        <taxon>Endopterygota</taxon>
        <taxon>Hymenoptera</taxon>
        <taxon>Apocrita</taxon>
        <taxon>Aculeata</taxon>
        <taxon>Apoidea</taxon>
        <taxon>Anthophila</taxon>
        <taxon>Apidae</taxon>
        <taxon>Frieseomelitta</taxon>
    </lineage>
</organism>
<dbReference type="Gene3D" id="2.30.30.140">
    <property type="match status" value="2"/>
</dbReference>
<dbReference type="InterPro" id="IPR041560">
    <property type="entry name" value="Tudor_FRM1"/>
</dbReference>
<dbReference type="AlphaFoldDB" id="A0A833RN09"/>
<sequence length="140" mass="16215">MEDLTVEVCGENGAYYKAFVTDVFEDEVLVTFENDWQPESKFPFAQVRLPPTDGQKPEFSENMEIEVFSRSNEHEACGWWKAIIKMSKGGFQVVEYSGWECSYTEIVASERLRAKNPNPPIDKNTFHKIEIEVPEDLREL</sequence>
<protein>
    <recommendedName>
        <fullName evidence="1">Agenet-like domain-containing protein</fullName>
    </recommendedName>
</protein>